<evidence type="ECO:0000259" key="3">
    <source>
        <dbReference type="Pfam" id="PF13649"/>
    </source>
</evidence>
<dbReference type="AlphaFoldDB" id="A0A160DWW8"/>
<organism evidence="4 5">
    <name type="scientific">Dokdonella koreensis DS-123</name>
    <dbReference type="NCBI Taxonomy" id="1300342"/>
    <lineage>
        <taxon>Bacteria</taxon>
        <taxon>Pseudomonadati</taxon>
        <taxon>Pseudomonadota</taxon>
        <taxon>Gammaproteobacteria</taxon>
        <taxon>Lysobacterales</taxon>
        <taxon>Rhodanobacteraceae</taxon>
        <taxon>Dokdonella</taxon>
    </lineage>
</organism>
<dbReference type="InterPro" id="IPR029063">
    <property type="entry name" value="SAM-dependent_MTases_sf"/>
</dbReference>
<keyword evidence="5" id="KW-1185">Reference proteome</keyword>
<dbReference type="OrthoDB" id="9811589at2"/>
<dbReference type="PANTHER" id="PTHR44942">
    <property type="entry name" value="METHYLTRANSF_11 DOMAIN-CONTAINING PROTEIN"/>
    <property type="match status" value="1"/>
</dbReference>
<evidence type="ECO:0000313" key="5">
    <source>
        <dbReference type="Proteomes" id="UP000076830"/>
    </source>
</evidence>
<keyword evidence="1 4" id="KW-0489">Methyltransferase</keyword>
<dbReference type="RefSeq" id="WP_067649643.1">
    <property type="nucleotide sequence ID" value="NZ_CP015249.1"/>
</dbReference>
<evidence type="ECO:0000313" key="4">
    <source>
        <dbReference type="EMBL" id="ANB19168.1"/>
    </source>
</evidence>
<sequence length="251" mass="27787">MNDDLARLQRVWSALGRDDPLWAVLSQPGKRGQRWDESEFLATGQVDIETQLAGLAAHGLPVRKAVALDFGCGAGRLSRALAGHFERVVGIDVSPTMIQTARRINADLANVEFRENPSARLEGIADRSVDLVYSTMTLQHIPTGLAAGYVAEFARVLAPGGVASFQFVADHDRGSRRGRLFARVSNRWLNPLRRLLWRRWSVFEMHVLPESVLHERLAADPAVRLLAALDDGSAGPGWHGRRWYLVRDPAA</sequence>
<dbReference type="Pfam" id="PF13649">
    <property type="entry name" value="Methyltransf_25"/>
    <property type="match status" value="1"/>
</dbReference>
<accession>A0A160DWW8</accession>
<dbReference type="GO" id="GO:0032259">
    <property type="term" value="P:methylation"/>
    <property type="evidence" value="ECO:0007669"/>
    <property type="project" value="UniProtKB-KW"/>
</dbReference>
<dbReference type="KEGG" id="dko:I596_3178"/>
<dbReference type="InterPro" id="IPR051052">
    <property type="entry name" value="Diverse_substrate_MTase"/>
</dbReference>
<dbReference type="Proteomes" id="UP000076830">
    <property type="component" value="Chromosome"/>
</dbReference>
<dbReference type="CDD" id="cd02440">
    <property type="entry name" value="AdoMet_MTases"/>
    <property type="match status" value="1"/>
</dbReference>
<evidence type="ECO:0000256" key="1">
    <source>
        <dbReference type="ARBA" id="ARBA00022603"/>
    </source>
</evidence>
<feature type="domain" description="Methyltransferase" evidence="3">
    <location>
        <begin position="68"/>
        <end position="161"/>
    </location>
</feature>
<gene>
    <name evidence="4" type="ORF">I596_3178</name>
</gene>
<reference evidence="4 5" key="1">
    <citation type="submission" date="2016-04" db="EMBL/GenBank/DDBJ databases">
        <title>Complete genome sequence of Dokdonella koreensis DS-123T.</title>
        <authorList>
            <person name="Kim J.F."/>
            <person name="Lee H."/>
            <person name="Kwak M.-J."/>
        </authorList>
    </citation>
    <scope>NUCLEOTIDE SEQUENCE [LARGE SCALE GENOMIC DNA]</scope>
    <source>
        <strain evidence="4 5">DS-123</strain>
    </source>
</reference>
<proteinExistence type="predicted"/>
<keyword evidence="2 4" id="KW-0808">Transferase</keyword>
<dbReference type="EMBL" id="CP015249">
    <property type="protein sequence ID" value="ANB19168.1"/>
    <property type="molecule type" value="Genomic_DNA"/>
</dbReference>
<dbReference type="STRING" id="1300342.I596_3178"/>
<dbReference type="SUPFAM" id="SSF53335">
    <property type="entry name" value="S-adenosyl-L-methionine-dependent methyltransferases"/>
    <property type="match status" value="1"/>
</dbReference>
<dbReference type="Gene3D" id="3.40.50.150">
    <property type="entry name" value="Vaccinia Virus protein VP39"/>
    <property type="match status" value="1"/>
</dbReference>
<dbReference type="GO" id="GO:0008168">
    <property type="term" value="F:methyltransferase activity"/>
    <property type="evidence" value="ECO:0007669"/>
    <property type="project" value="UniProtKB-KW"/>
</dbReference>
<dbReference type="InterPro" id="IPR041698">
    <property type="entry name" value="Methyltransf_25"/>
</dbReference>
<protein>
    <submittedName>
        <fullName evidence="4">Methyltransferase domain protein</fullName>
    </submittedName>
</protein>
<evidence type="ECO:0000256" key="2">
    <source>
        <dbReference type="ARBA" id="ARBA00022679"/>
    </source>
</evidence>
<name>A0A160DWW8_9GAMM</name>
<dbReference type="PANTHER" id="PTHR44942:SF4">
    <property type="entry name" value="METHYLTRANSFERASE TYPE 11 DOMAIN-CONTAINING PROTEIN"/>
    <property type="match status" value="1"/>
</dbReference>